<protein>
    <submittedName>
        <fullName evidence="1">S-adenosyl-L-methionine-dependent methyltransferase</fullName>
    </submittedName>
</protein>
<dbReference type="EMBL" id="JAQQWM010000004">
    <property type="protein sequence ID" value="KAK8067414.1"/>
    <property type="molecule type" value="Genomic_DNA"/>
</dbReference>
<dbReference type="GO" id="GO:0008168">
    <property type="term" value="F:methyltransferase activity"/>
    <property type="evidence" value="ECO:0007669"/>
    <property type="project" value="UniProtKB-KW"/>
</dbReference>
<sequence>MGKKHAKHITVRRYPVPLNTWAPTRDVGRWLIWFAQEIGDLMAKNTLSLIGTGTPPAFSQGLDWSDDMIKSIVADCHRELPDSKYHSYMIL</sequence>
<evidence type="ECO:0000313" key="2">
    <source>
        <dbReference type="Proteomes" id="UP001446871"/>
    </source>
</evidence>
<proteinExistence type="predicted"/>
<organism evidence="1 2">
    <name type="scientific">Apiospora saccharicola</name>
    <dbReference type="NCBI Taxonomy" id="335842"/>
    <lineage>
        <taxon>Eukaryota</taxon>
        <taxon>Fungi</taxon>
        <taxon>Dikarya</taxon>
        <taxon>Ascomycota</taxon>
        <taxon>Pezizomycotina</taxon>
        <taxon>Sordariomycetes</taxon>
        <taxon>Xylariomycetidae</taxon>
        <taxon>Amphisphaeriales</taxon>
        <taxon>Apiosporaceae</taxon>
        <taxon>Apiospora</taxon>
    </lineage>
</organism>
<reference evidence="1 2" key="1">
    <citation type="submission" date="2023-01" db="EMBL/GenBank/DDBJ databases">
        <title>Analysis of 21 Apiospora genomes using comparative genomics revels a genus with tremendous synthesis potential of carbohydrate active enzymes and secondary metabolites.</title>
        <authorList>
            <person name="Sorensen T."/>
        </authorList>
    </citation>
    <scope>NUCLEOTIDE SEQUENCE [LARGE SCALE GENOMIC DNA]</scope>
    <source>
        <strain evidence="1 2">CBS 83171</strain>
    </source>
</reference>
<keyword evidence="1" id="KW-0489">Methyltransferase</keyword>
<keyword evidence="1" id="KW-0808">Transferase</keyword>
<gene>
    <name evidence="1" type="ORF">PG996_006526</name>
</gene>
<accession>A0ABR1VBK4</accession>
<name>A0ABR1VBK4_9PEZI</name>
<dbReference type="Proteomes" id="UP001446871">
    <property type="component" value="Unassembled WGS sequence"/>
</dbReference>
<keyword evidence="2" id="KW-1185">Reference proteome</keyword>
<dbReference type="GO" id="GO:0032259">
    <property type="term" value="P:methylation"/>
    <property type="evidence" value="ECO:0007669"/>
    <property type="project" value="UniProtKB-KW"/>
</dbReference>
<evidence type="ECO:0000313" key="1">
    <source>
        <dbReference type="EMBL" id="KAK8067414.1"/>
    </source>
</evidence>
<comment type="caution">
    <text evidence="1">The sequence shown here is derived from an EMBL/GenBank/DDBJ whole genome shotgun (WGS) entry which is preliminary data.</text>
</comment>